<dbReference type="AlphaFoldDB" id="A0A0A9GYU1"/>
<dbReference type="InterPro" id="IPR014877">
    <property type="entry name" value="XPO1_C_dom"/>
</dbReference>
<keyword evidence="5" id="KW-0539">Nucleus</keyword>
<keyword evidence="3" id="KW-0813">Transport</keyword>
<dbReference type="GO" id="GO:0005049">
    <property type="term" value="F:nuclear export signal receptor activity"/>
    <property type="evidence" value="ECO:0007669"/>
    <property type="project" value="InterPro"/>
</dbReference>
<dbReference type="InterPro" id="IPR016024">
    <property type="entry name" value="ARM-type_fold"/>
</dbReference>
<protein>
    <recommendedName>
        <fullName evidence="6">Exportin-1 C-terminal domain-containing protein</fullName>
    </recommendedName>
</protein>
<evidence type="ECO:0000256" key="5">
    <source>
        <dbReference type="ARBA" id="ARBA00023242"/>
    </source>
</evidence>
<evidence type="ECO:0000256" key="1">
    <source>
        <dbReference type="ARBA" id="ARBA00004123"/>
    </source>
</evidence>
<feature type="domain" description="Exportin-1 C-terminal" evidence="6">
    <location>
        <begin position="2"/>
        <end position="55"/>
    </location>
</feature>
<accession>A0A0A9GYU1</accession>
<evidence type="ECO:0000256" key="4">
    <source>
        <dbReference type="ARBA" id="ARBA00022927"/>
    </source>
</evidence>
<evidence type="ECO:0000313" key="7">
    <source>
        <dbReference type="EMBL" id="JAE27766.1"/>
    </source>
</evidence>
<dbReference type="InterPro" id="IPR011989">
    <property type="entry name" value="ARM-like"/>
</dbReference>
<dbReference type="GO" id="GO:0005634">
    <property type="term" value="C:nucleus"/>
    <property type="evidence" value="ECO:0007669"/>
    <property type="project" value="UniProtKB-SubCell"/>
</dbReference>
<proteinExistence type="inferred from homology"/>
<dbReference type="SUPFAM" id="SSF48371">
    <property type="entry name" value="ARM repeat"/>
    <property type="match status" value="1"/>
</dbReference>
<evidence type="ECO:0000259" key="6">
    <source>
        <dbReference type="Pfam" id="PF08767"/>
    </source>
</evidence>
<comment type="similarity">
    <text evidence="2">Belongs to the exportin family.</text>
</comment>
<name>A0A0A9GYU1_ARUDO</name>
<dbReference type="Gene3D" id="1.25.10.10">
    <property type="entry name" value="Leucine-rich Repeat Variant"/>
    <property type="match status" value="1"/>
</dbReference>
<dbReference type="GO" id="GO:0015031">
    <property type="term" value="P:protein transport"/>
    <property type="evidence" value="ECO:0007669"/>
    <property type="project" value="UniProtKB-KW"/>
</dbReference>
<evidence type="ECO:0000256" key="3">
    <source>
        <dbReference type="ARBA" id="ARBA00022448"/>
    </source>
</evidence>
<dbReference type="EMBL" id="GBRH01170130">
    <property type="protein sequence ID" value="JAE27766.1"/>
    <property type="molecule type" value="Transcribed_RNA"/>
</dbReference>
<reference evidence="7" key="2">
    <citation type="journal article" date="2015" name="Data Brief">
        <title>Shoot transcriptome of the giant reed, Arundo donax.</title>
        <authorList>
            <person name="Barrero R.A."/>
            <person name="Guerrero F.D."/>
            <person name="Moolhuijzen P."/>
            <person name="Goolsby J.A."/>
            <person name="Tidwell J."/>
            <person name="Bellgard S.E."/>
            <person name="Bellgard M.I."/>
        </authorList>
    </citation>
    <scope>NUCLEOTIDE SEQUENCE</scope>
    <source>
        <tissue evidence="7">Shoot tissue taken approximately 20 cm above the soil surface</tissue>
    </source>
</reference>
<reference evidence="7" key="1">
    <citation type="submission" date="2014-09" db="EMBL/GenBank/DDBJ databases">
        <authorList>
            <person name="Magalhaes I.L.F."/>
            <person name="Oliveira U."/>
            <person name="Santos F.R."/>
            <person name="Vidigal T.H.D.A."/>
            <person name="Brescovit A.D."/>
            <person name="Santos A.J."/>
        </authorList>
    </citation>
    <scope>NUCLEOTIDE SEQUENCE</scope>
    <source>
        <tissue evidence="7">Shoot tissue taken approximately 20 cm above the soil surface</tissue>
    </source>
</reference>
<dbReference type="Pfam" id="PF08767">
    <property type="entry name" value="CRM1_C"/>
    <property type="match status" value="1"/>
</dbReference>
<keyword evidence="4" id="KW-0653">Protein transport</keyword>
<comment type="subcellular location">
    <subcellularLocation>
        <location evidence="1">Nucleus</location>
    </subcellularLocation>
</comment>
<organism evidence="7">
    <name type="scientific">Arundo donax</name>
    <name type="common">Giant reed</name>
    <name type="synonym">Donax arundinaceus</name>
    <dbReference type="NCBI Taxonomy" id="35708"/>
    <lineage>
        <taxon>Eukaryota</taxon>
        <taxon>Viridiplantae</taxon>
        <taxon>Streptophyta</taxon>
        <taxon>Embryophyta</taxon>
        <taxon>Tracheophyta</taxon>
        <taxon>Spermatophyta</taxon>
        <taxon>Magnoliopsida</taxon>
        <taxon>Liliopsida</taxon>
        <taxon>Poales</taxon>
        <taxon>Poaceae</taxon>
        <taxon>PACMAD clade</taxon>
        <taxon>Arundinoideae</taxon>
        <taxon>Arundineae</taxon>
        <taxon>Arundo</taxon>
    </lineage>
</organism>
<evidence type="ECO:0000256" key="2">
    <source>
        <dbReference type="ARBA" id="ARBA00009466"/>
    </source>
</evidence>
<sequence length="77" mass="8662">MFVRDYTIKLLGTSFPNMTTAEVTKFVDGLLSSKHDLPSFKNHIRDFLVQSKEFSAQVTTSVSLAISIILINANQER</sequence>